<keyword evidence="1" id="KW-0472">Membrane</keyword>
<protein>
    <recommendedName>
        <fullName evidence="2">YobI-like P-loop NTPase domain-containing protein</fullName>
    </recommendedName>
</protein>
<evidence type="ECO:0000313" key="3">
    <source>
        <dbReference type="EMBL" id="EZP79356.1"/>
    </source>
</evidence>
<comment type="caution">
    <text evidence="3">The sequence shown here is derived from an EMBL/GenBank/DDBJ whole genome shotgun (WGS) entry which is preliminary data.</text>
</comment>
<dbReference type="RefSeq" id="WP_036528291.1">
    <property type="nucleotide sequence ID" value="NZ_JFYZ01000027.1"/>
</dbReference>
<dbReference type="InterPro" id="IPR048428">
    <property type="entry name" value="YobI-NTPase"/>
</dbReference>
<proteinExistence type="predicted"/>
<sequence>MVFHRRLREIIAGIVDWFRRSDEVADTPSRFIDLAPTDDADAAGVYSDALLYATRNPRVSNIALTGPYGSGKSSIIKSFIKRHKPHVLQISLASFLPEATATGGEVTKQEIERSILQQMLYGANANQLPHSRFQRIKSPGRWSALLSLYAIIGLAACWHLFQNRDGIIDGKYFLPLAPGNWANFVWFAIGSSFLWVTLHHFYKASFGVSLKSISLKDIQIMPAAVTQESILNRHLDEIIYFFQSTKYDLVVIEDLDRFNNTDIFVTLREINSLINENAGVKRTIRFLYALRDDMFINTDRTKFFEFIVPVIPIINSSNSIDMVLEQGKRLSLDGRLDRQFLREVSRYLNDLRLIQNIFNEYAVYVANLETDGENVLDANKLLAVLIYKNVFPQDFENLHRRKGNLALILDRHDALIASGEAGYKAQMARIEQDMDVAERLVPDDLLELRRIYAMILIEKLPSHASRVSPNSQTWVDIASLAKSDMFDQIIEASSLYYRQAQGYPQQFNVPRDKGEADSERGYKARKSQVERRAVEVRTAASASLRDLRARSSALRTAKFNEILRLSGHGLDEIFEAFGENAALARFLILEGHLDDTYYQYTSLFHSGRLSPNDNKYLIQIRGFVNPEPAFQIDNPKEVVAAMRDEDFRQNYVLNVKIVDCLLGDPSAYASQVARMFEHLASRFDQCEEFFSSYYATGTKVPELVSGLVRTWKDFIPIITAGSDHLAHVVQVIASLPDRSLERLTETYSGISQFVSDHLPQILASGIDFDPSRLKAVGVQMTKLRSIERFPGIARFLFEEGLYKLTVDNLEFIFQTVLGPSDADALRTRHYTTVLETSHDALISRIEDGFADYVRDVLLELPHNAQESLSAVKAIINREDADFDDRSAFLRQQTALLPDIADAPDRFHSLLFQIGRIDPTWKNCLGFLGLDSFDADSLTAFLNLPLVAAALSAQDIPSDEGAYVLREFLVENNELEETVYRTYARILPNIFKKFPKNVSGDKIAILIDAGKVTFNRENLDFLEDRHDLQARFVVRNIEHYLADPNTFGLAEDFREELLGQDISDLHKLAIIRSMDLTLLVGAPVRAGVVGQILDRTGADTSALDASAARAVILNSSPTAVQISLFNKCQSLLGDEDVREILTMLPKPFSEIRTGYSTPRIEKNDSNLALVKWLDRRNIISSWSETLFGDAIRINLYRRDSNS</sequence>
<dbReference type="EMBL" id="JFYZ01000027">
    <property type="protein sequence ID" value="EZP79356.1"/>
    <property type="molecule type" value="Genomic_DNA"/>
</dbReference>
<dbReference type="SUPFAM" id="SSF52540">
    <property type="entry name" value="P-loop containing nucleoside triphosphate hydrolases"/>
    <property type="match status" value="1"/>
</dbReference>
<reference evidence="3 4" key="1">
    <citation type="submission" date="2014-03" db="EMBL/GenBank/DDBJ databases">
        <title>Whole genome sequence of Novosphingobium resinovorum KF1.</title>
        <authorList>
            <person name="Gan H.M."/>
            <person name="Gan H.Y."/>
            <person name="Chew T.H."/>
            <person name="Savka M.A."/>
        </authorList>
    </citation>
    <scope>NUCLEOTIDE SEQUENCE [LARGE SCALE GENOMIC DNA]</scope>
    <source>
        <strain evidence="3 4">KF1</strain>
    </source>
</reference>
<dbReference type="AlphaFoldDB" id="A0A031JNM6"/>
<evidence type="ECO:0000256" key="1">
    <source>
        <dbReference type="SAM" id="Phobius"/>
    </source>
</evidence>
<dbReference type="Pfam" id="PF20693">
    <property type="entry name" value="YobI-ATPase"/>
    <property type="match status" value="1"/>
</dbReference>
<feature type="transmembrane region" description="Helical" evidence="1">
    <location>
        <begin position="181"/>
        <end position="202"/>
    </location>
</feature>
<dbReference type="PATRIC" id="fig|158500.4.peg.4188"/>
<keyword evidence="1" id="KW-1133">Transmembrane helix</keyword>
<dbReference type="eggNOG" id="COG5114">
    <property type="taxonomic scope" value="Bacteria"/>
</dbReference>
<feature type="transmembrane region" description="Helical" evidence="1">
    <location>
        <begin position="142"/>
        <end position="161"/>
    </location>
</feature>
<name>A0A031JNM6_9SPHN</name>
<gene>
    <name evidence="3" type="ORF">BV97_04119</name>
</gene>
<evidence type="ECO:0000259" key="2">
    <source>
        <dbReference type="Pfam" id="PF20693"/>
    </source>
</evidence>
<dbReference type="Proteomes" id="UP000024329">
    <property type="component" value="Unassembled WGS sequence"/>
</dbReference>
<accession>A0A031JNM6</accession>
<evidence type="ECO:0000313" key="4">
    <source>
        <dbReference type="Proteomes" id="UP000024329"/>
    </source>
</evidence>
<dbReference type="InterPro" id="IPR027417">
    <property type="entry name" value="P-loop_NTPase"/>
</dbReference>
<keyword evidence="1" id="KW-0812">Transmembrane</keyword>
<organism evidence="3 4">
    <name type="scientific">Novosphingobium resinovorum</name>
    <dbReference type="NCBI Taxonomy" id="158500"/>
    <lineage>
        <taxon>Bacteria</taxon>
        <taxon>Pseudomonadati</taxon>
        <taxon>Pseudomonadota</taxon>
        <taxon>Alphaproteobacteria</taxon>
        <taxon>Sphingomonadales</taxon>
        <taxon>Sphingomonadaceae</taxon>
        <taxon>Novosphingobium</taxon>
    </lineage>
</organism>
<feature type="domain" description="YobI-like P-loop NTPase" evidence="2">
    <location>
        <begin position="46"/>
        <end position="405"/>
    </location>
</feature>